<reference evidence="3" key="1">
    <citation type="submission" date="2016-02" db="EMBL/GenBank/DDBJ databases">
        <authorList>
            <person name="Rodrigo-Torres Lidia"/>
            <person name="Arahal R.David."/>
        </authorList>
    </citation>
    <scope>NUCLEOTIDE SEQUENCE [LARGE SCALE GENOMIC DNA]</scope>
    <source>
        <strain evidence="3">CECT 9029</strain>
    </source>
</reference>
<evidence type="ECO:0000259" key="1">
    <source>
        <dbReference type="PROSITE" id="PS50075"/>
    </source>
</evidence>
<keyword evidence="3" id="KW-1185">Reference proteome</keyword>
<dbReference type="InterPro" id="IPR009081">
    <property type="entry name" value="PP-bd_ACP"/>
</dbReference>
<dbReference type="Gene3D" id="1.10.1200.10">
    <property type="entry name" value="ACP-like"/>
    <property type="match status" value="1"/>
</dbReference>
<dbReference type="InterPro" id="IPR036736">
    <property type="entry name" value="ACP-like_sf"/>
</dbReference>
<evidence type="ECO:0000313" key="3">
    <source>
        <dbReference type="Proteomes" id="UP000071641"/>
    </source>
</evidence>
<dbReference type="RefSeq" id="WP_062660733.1">
    <property type="nucleotide sequence ID" value="NZ_FIZX01000001.1"/>
</dbReference>
<accession>A0A128EU47</accession>
<proteinExistence type="predicted"/>
<evidence type="ECO:0000313" key="2">
    <source>
        <dbReference type="EMBL" id="CZF77615.1"/>
    </source>
</evidence>
<name>A0A128EU47_9GAMM</name>
<organism evidence="2 3">
    <name type="scientific">Grimontia celer</name>
    <dbReference type="NCBI Taxonomy" id="1796497"/>
    <lineage>
        <taxon>Bacteria</taxon>
        <taxon>Pseudomonadati</taxon>
        <taxon>Pseudomonadota</taxon>
        <taxon>Gammaproteobacteria</taxon>
        <taxon>Vibrionales</taxon>
        <taxon>Vibrionaceae</taxon>
        <taxon>Grimontia</taxon>
    </lineage>
</organism>
<gene>
    <name evidence="2" type="ORF">GCE9029_00314</name>
</gene>
<feature type="domain" description="Carrier" evidence="1">
    <location>
        <begin position="1"/>
        <end position="80"/>
    </location>
</feature>
<dbReference type="SUPFAM" id="SSF47336">
    <property type="entry name" value="ACP-like"/>
    <property type="match status" value="1"/>
</dbReference>
<dbReference type="Proteomes" id="UP000071641">
    <property type="component" value="Unassembled WGS sequence"/>
</dbReference>
<dbReference type="OrthoDB" id="2625323at2"/>
<dbReference type="STRING" id="1796497.GCE9029_00314"/>
<dbReference type="PROSITE" id="PS50075">
    <property type="entry name" value="CARRIER"/>
    <property type="match status" value="1"/>
</dbReference>
<dbReference type="EMBL" id="FIZX01000001">
    <property type="protein sequence ID" value="CZF77615.1"/>
    <property type="molecule type" value="Genomic_DNA"/>
</dbReference>
<sequence>MNYSQEIKAYICEELAPDVSPEMLPSDCNLLKSGVVDSLSLVRLVAWIEEEYDIPTGELDIAPEDFSSVDSINEFIHKHSLEMA</sequence>
<dbReference type="AlphaFoldDB" id="A0A128EU47"/>
<dbReference type="Pfam" id="PF00550">
    <property type="entry name" value="PP-binding"/>
    <property type="match status" value="1"/>
</dbReference>
<protein>
    <submittedName>
        <fullName evidence="2">Phosphopantetheine attachment site</fullName>
    </submittedName>
</protein>